<feature type="compositionally biased region" description="Polar residues" evidence="1">
    <location>
        <begin position="226"/>
        <end position="241"/>
    </location>
</feature>
<evidence type="ECO:0000313" key="2">
    <source>
        <dbReference type="EMBL" id="KAL2842290.1"/>
    </source>
</evidence>
<dbReference type="SUPFAM" id="SSF48371">
    <property type="entry name" value="ARM repeat"/>
    <property type="match status" value="1"/>
</dbReference>
<feature type="region of interest" description="Disordered" evidence="1">
    <location>
        <begin position="189"/>
        <end position="320"/>
    </location>
</feature>
<feature type="compositionally biased region" description="Low complexity" evidence="1">
    <location>
        <begin position="265"/>
        <end position="283"/>
    </location>
</feature>
<dbReference type="GeneID" id="98161915"/>
<proteinExistence type="predicted"/>
<comment type="caution">
    <text evidence="2">The sequence shown here is derived from an EMBL/GenBank/DDBJ whole genome shotgun (WGS) entry which is preliminary data.</text>
</comment>
<feature type="compositionally biased region" description="Low complexity" evidence="1">
    <location>
        <begin position="244"/>
        <end position="257"/>
    </location>
</feature>
<dbReference type="RefSeq" id="XP_070895005.1">
    <property type="nucleotide sequence ID" value="XM_071046751.1"/>
</dbReference>
<gene>
    <name evidence="2" type="ORF">BJX68DRAFT_270737</name>
</gene>
<dbReference type="EMBL" id="JBFXLR010000052">
    <property type="protein sequence ID" value="KAL2842290.1"/>
    <property type="molecule type" value="Genomic_DNA"/>
</dbReference>
<feature type="compositionally biased region" description="Low complexity" evidence="1">
    <location>
        <begin position="198"/>
        <end position="210"/>
    </location>
</feature>
<accession>A0ABR4JQH9</accession>
<organism evidence="2 3">
    <name type="scientific">Aspergillus pseudodeflectus</name>
    <dbReference type="NCBI Taxonomy" id="176178"/>
    <lineage>
        <taxon>Eukaryota</taxon>
        <taxon>Fungi</taxon>
        <taxon>Dikarya</taxon>
        <taxon>Ascomycota</taxon>
        <taxon>Pezizomycotina</taxon>
        <taxon>Eurotiomycetes</taxon>
        <taxon>Eurotiomycetidae</taxon>
        <taxon>Eurotiales</taxon>
        <taxon>Aspergillaceae</taxon>
        <taxon>Aspergillus</taxon>
        <taxon>Aspergillus subgen. Nidulantes</taxon>
    </lineage>
</organism>
<evidence type="ECO:0000313" key="3">
    <source>
        <dbReference type="Proteomes" id="UP001610444"/>
    </source>
</evidence>
<keyword evidence="3" id="KW-1185">Reference proteome</keyword>
<reference evidence="2 3" key="1">
    <citation type="submission" date="2024-07" db="EMBL/GenBank/DDBJ databases">
        <title>Section-level genome sequencing and comparative genomics of Aspergillus sections Usti and Cavernicolus.</title>
        <authorList>
            <consortium name="Lawrence Berkeley National Laboratory"/>
            <person name="Nybo J.L."/>
            <person name="Vesth T.C."/>
            <person name="Theobald S."/>
            <person name="Frisvad J.C."/>
            <person name="Larsen T.O."/>
            <person name="Kjaerboelling I."/>
            <person name="Rothschild-Mancinelli K."/>
            <person name="Lyhne E.K."/>
            <person name="Kogle M.E."/>
            <person name="Barry K."/>
            <person name="Clum A."/>
            <person name="Na H."/>
            <person name="Ledsgaard L."/>
            <person name="Lin J."/>
            <person name="Lipzen A."/>
            <person name="Kuo A."/>
            <person name="Riley R."/>
            <person name="Mondo S."/>
            <person name="LaButti K."/>
            <person name="Haridas S."/>
            <person name="Pangalinan J."/>
            <person name="Salamov A.A."/>
            <person name="Simmons B.A."/>
            <person name="Magnuson J.K."/>
            <person name="Chen J."/>
            <person name="Drula E."/>
            <person name="Henrissat B."/>
            <person name="Wiebenga A."/>
            <person name="Lubbers R.J."/>
            <person name="Gomes A.C."/>
            <person name="Macurrencykelacurrency M.R."/>
            <person name="Stajich J."/>
            <person name="Grigoriev I.V."/>
            <person name="Mortensen U.H."/>
            <person name="De vries R.P."/>
            <person name="Baker S.E."/>
            <person name="Andersen M.R."/>
        </authorList>
    </citation>
    <scope>NUCLEOTIDE SEQUENCE [LARGE SCALE GENOMIC DNA]</scope>
    <source>
        <strain evidence="2 3">CBS 756.74</strain>
    </source>
</reference>
<sequence length="341" mass="34979">MRFSKYAPAVLLPTAAIASANPDIQDGVTLIAVEGVTQEDVHLLVRRQLDLGGIVDGISDLLGPLFDLLSSESLKKINLIITNLASVLGDLDVPQTRDLLTLLDELINSDATQDLIDTLGSLLPTLLDLLDSDLITKLTNILNNASILLTRDVAEQLNDLITSIGPLFNYIGEFIAFFLDLIFGGGSGGGGGGGGGASSTTTRPPTATDTEGPSSTGDRDDPDYSLTLTGGSDSPEATETSGFDWWDSLGLGSSSNSNDDDDTDSPSATGDSDSDSGSGWDLGFSNSSDDDDSETVTGGSGEEEDSAGSSDDPGFTGAAGRLQLGAGVSGIVGALITILLL</sequence>
<dbReference type="Proteomes" id="UP001610444">
    <property type="component" value="Unassembled WGS sequence"/>
</dbReference>
<evidence type="ECO:0000256" key="1">
    <source>
        <dbReference type="SAM" id="MobiDB-lite"/>
    </source>
</evidence>
<name>A0ABR4JQH9_9EURO</name>
<dbReference type="InterPro" id="IPR016024">
    <property type="entry name" value="ARM-type_fold"/>
</dbReference>
<protein>
    <submittedName>
        <fullName evidence="2">Uncharacterized protein</fullName>
    </submittedName>
</protein>